<feature type="region of interest" description="Disordered" evidence="1">
    <location>
        <begin position="157"/>
        <end position="188"/>
    </location>
</feature>
<reference evidence="3" key="1">
    <citation type="submission" date="2017-10" db="EMBL/GenBank/DDBJ databases">
        <title>Phenotypic and genomic properties of facultatively anaerobic sulfur-reducing natronoarchaea from hypersaline soda lakes.</title>
        <authorList>
            <person name="Sorokin D.Y."/>
            <person name="Kublanov I.V."/>
            <person name="Roman P."/>
            <person name="Sinninghe Damste J.S."/>
            <person name="Golyshin P.N."/>
            <person name="Rojo D."/>
            <person name="Ciordia S."/>
            <person name="Mena Md.C."/>
            <person name="Ferrer M."/>
            <person name="Messina E."/>
            <person name="Smedile F."/>
            <person name="La Spada G."/>
            <person name="La Cono V."/>
            <person name="Yakimov M.M."/>
        </authorList>
    </citation>
    <scope>NUCLEOTIDE SEQUENCE [LARGE SCALE GENOMIC DNA]</scope>
    <source>
        <strain evidence="3">AArc1</strain>
    </source>
</reference>
<organism evidence="2 3">
    <name type="scientific">Natrarchaeobaculum sulfurireducens</name>
    <dbReference type="NCBI Taxonomy" id="2044521"/>
    <lineage>
        <taxon>Archaea</taxon>
        <taxon>Methanobacteriati</taxon>
        <taxon>Methanobacteriota</taxon>
        <taxon>Stenosarchaea group</taxon>
        <taxon>Halobacteria</taxon>
        <taxon>Halobacteriales</taxon>
        <taxon>Natrialbaceae</taxon>
        <taxon>Natrarchaeobaculum</taxon>
    </lineage>
</organism>
<dbReference type="GeneID" id="43759834"/>
<evidence type="ECO:0000313" key="3">
    <source>
        <dbReference type="Proteomes" id="UP000258707"/>
    </source>
</evidence>
<dbReference type="KEGG" id="nan:AArc1_0772"/>
<gene>
    <name evidence="2" type="ORF">AArc1_0772</name>
</gene>
<evidence type="ECO:0000256" key="1">
    <source>
        <dbReference type="SAM" id="MobiDB-lite"/>
    </source>
</evidence>
<protein>
    <recommendedName>
        <fullName evidence="4">DUF1102 domain-containing protein</fullName>
    </recommendedName>
</protein>
<proteinExistence type="predicted"/>
<dbReference type="Proteomes" id="UP000258707">
    <property type="component" value="Chromosome"/>
</dbReference>
<dbReference type="EMBL" id="CP024047">
    <property type="protein sequence ID" value="AXR77114.1"/>
    <property type="molecule type" value="Genomic_DNA"/>
</dbReference>
<dbReference type="AlphaFoldDB" id="A0A346PC69"/>
<evidence type="ECO:0000313" key="2">
    <source>
        <dbReference type="EMBL" id="AXR77114.1"/>
    </source>
</evidence>
<evidence type="ECO:0008006" key="4">
    <source>
        <dbReference type="Google" id="ProtNLM"/>
    </source>
</evidence>
<feature type="compositionally biased region" description="Acidic residues" evidence="1">
    <location>
        <begin position="163"/>
        <end position="188"/>
    </location>
</feature>
<name>A0A346PC69_9EURY</name>
<accession>A0A346PC69</accession>
<dbReference type="RefSeq" id="WP_117363322.1">
    <property type="nucleotide sequence ID" value="NZ_CP024047.1"/>
</dbReference>
<sequence>MKRTRRAALVMFAGSSSLLAVDTAGFSSGESEREVTVQVADDPDAYLRLAPYDGEGDVETGGLLFEDAEPRIAPESFSVKNQLTESVTVVLESNEFEFDLVGDGQSGDGEAKLKPGTSVDVEVRPAVDSSGPTNGTIEITAEGDAILIEAKRTLTLKSKEGTYDSDEDASDSDEDASDSDEDTSDSDE</sequence>